<accession>A0AA42PAJ5</accession>
<sequence>MKEDIGLPKIYIEKIKNSYSLHWDYQSSEASNIFFQKKEYLDGYIDGIINALANSETKILCASGVTGIIHNLTSEAALKLEKLISELLHPLVKREHERLVKYNNLPHIKIEREKSGI</sequence>
<dbReference type="AlphaFoldDB" id="A0AA42PAJ5"/>
<comment type="caution">
    <text evidence="1">The sequence shown here is derived from an EMBL/GenBank/DDBJ whole genome shotgun (WGS) entry which is preliminary data.</text>
</comment>
<organism evidence="1 2">
    <name type="scientific">Stutzerimonas stutzeri</name>
    <name type="common">Pseudomonas stutzeri</name>
    <dbReference type="NCBI Taxonomy" id="316"/>
    <lineage>
        <taxon>Bacteria</taxon>
        <taxon>Pseudomonadati</taxon>
        <taxon>Pseudomonadota</taxon>
        <taxon>Gammaproteobacteria</taxon>
        <taxon>Pseudomonadales</taxon>
        <taxon>Pseudomonadaceae</taxon>
        <taxon>Stutzerimonas</taxon>
    </lineage>
</organism>
<dbReference type="Proteomes" id="UP001158500">
    <property type="component" value="Unassembled WGS sequence"/>
</dbReference>
<protein>
    <submittedName>
        <fullName evidence="1">Uncharacterized protein</fullName>
    </submittedName>
</protein>
<proteinExistence type="predicted"/>
<gene>
    <name evidence="1" type="ORF">N5C32_17400</name>
</gene>
<dbReference type="RefSeq" id="WP_279641756.1">
    <property type="nucleotide sequence ID" value="NZ_JAOCAE010000013.1"/>
</dbReference>
<name>A0AA42PAJ5_STUST</name>
<evidence type="ECO:0000313" key="2">
    <source>
        <dbReference type="Proteomes" id="UP001158500"/>
    </source>
</evidence>
<evidence type="ECO:0000313" key="1">
    <source>
        <dbReference type="EMBL" id="MDH1237811.1"/>
    </source>
</evidence>
<reference evidence="1" key="1">
    <citation type="submission" date="2022-09" db="EMBL/GenBank/DDBJ databases">
        <title>Intensive care unit water sources are persistently colonized with multi-drug resistant bacteria and are the site of extensive horizontal gene transfer of antibiotic resistance genes.</title>
        <authorList>
            <person name="Diorio-Toth L."/>
        </authorList>
    </citation>
    <scope>NUCLEOTIDE SEQUENCE</scope>
    <source>
        <strain evidence="1">GD03947</strain>
    </source>
</reference>
<dbReference type="EMBL" id="JAOCAE010000013">
    <property type="protein sequence ID" value="MDH1237811.1"/>
    <property type="molecule type" value="Genomic_DNA"/>
</dbReference>